<gene>
    <name evidence="2" type="ORF">BZB76_3984</name>
</gene>
<sequence>MTLDAVVSGETAITARGPLQAATERVRLHLRDRRAGAARPLEPARGGGRARRALPGTGQSERTLTKGTT</sequence>
<dbReference type="EMBL" id="RBWU01000004">
    <property type="protein sequence ID" value="RKS73294.1"/>
    <property type="molecule type" value="Genomic_DNA"/>
</dbReference>
<accession>A0A495QL58</accession>
<name>A0A495QL58_9ACTN</name>
<evidence type="ECO:0000313" key="3">
    <source>
        <dbReference type="Proteomes" id="UP000274601"/>
    </source>
</evidence>
<keyword evidence="3" id="KW-1185">Reference proteome</keyword>
<dbReference type="AlphaFoldDB" id="A0A495QL58"/>
<organism evidence="2 3">
    <name type="scientific">Actinomadura pelletieri DSM 43383</name>
    <dbReference type="NCBI Taxonomy" id="1120940"/>
    <lineage>
        <taxon>Bacteria</taxon>
        <taxon>Bacillati</taxon>
        <taxon>Actinomycetota</taxon>
        <taxon>Actinomycetes</taxon>
        <taxon>Streptosporangiales</taxon>
        <taxon>Thermomonosporaceae</taxon>
        <taxon>Actinomadura</taxon>
    </lineage>
</organism>
<comment type="caution">
    <text evidence="2">The sequence shown here is derived from an EMBL/GenBank/DDBJ whole genome shotgun (WGS) entry which is preliminary data.</text>
</comment>
<evidence type="ECO:0000313" key="2">
    <source>
        <dbReference type="EMBL" id="RKS73294.1"/>
    </source>
</evidence>
<protein>
    <submittedName>
        <fullName evidence="2">Uncharacterized protein</fullName>
    </submittedName>
</protein>
<dbReference type="Proteomes" id="UP000274601">
    <property type="component" value="Unassembled WGS sequence"/>
</dbReference>
<feature type="region of interest" description="Disordered" evidence="1">
    <location>
        <begin position="32"/>
        <end position="69"/>
    </location>
</feature>
<reference evidence="2 3" key="1">
    <citation type="submission" date="2018-10" db="EMBL/GenBank/DDBJ databases">
        <title>Genomic Encyclopedia of Archaeal and Bacterial Type Strains, Phase II (KMG-II): from individual species to whole genera.</title>
        <authorList>
            <person name="Goeker M."/>
        </authorList>
    </citation>
    <scope>NUCLEOTIDE SEQUENCE [LARGE SCALE GENOMIC DNA]</scope>
    <source>
        <strain evidence="2 3">DSM 43383</strain>
    </source>
</reference>
<feature type="compositionally biased region" description="Polar residues" evidence="1">
    <location>
        <begin position="59"/>
        <end position="69"/>
    </location>
</feature>
<proteinExistence type="predicted"/>
<evidence type="ECO:0000256" key="1">
    <source>
        <dbReference type="SAM" id="MobiDB-lite"/>
    </source>
</evidence>